<dbReference type="InterPro" id="IPR036388">
    <property type="entry name" value="WH-like_DNA-bd_sf"/>
</dbReference>
<gene>
    <name evidence="3" type="ORF">ISG29_15080</name>
</gene>
<evidence type="ECO:0000313" key="3">
    <source>
        <dbReference type="EMBL" id="MBF4163017.1"/>
    </source>
</evidence>
<dbReference type="InterPro" id="IPR000835">
    <property type="entry name" value="HTH_MarR-typ"/>
</dbReference>
<dbReference type="EMBL" id="JADIVZ010000008">
    <property type="protein sequence ID" value="MBF4163017.1"/>
    <property type="molecule type" value="Genomic_DNA"/>
</dbReference>
<evidence type="ECO:0000259" key="2">
    <source>
        <dbReference type="Pfam" id="PF12802"/>
    </source>
</evidence>
<accession>A0A930V0A4</accession>
<keyword evidence="4" id="KW-1185">Reference proteome</keyword>
<dbReference type="InterPro" id="IPR036390">
    <property type="entry name" value="WH_DNA-bd_sf"/>
</dbReference>
<name>A0A930V0A4_9ACTN</name>
<dbReference type="PANTHER" id="PTHR18964">
    <property type="entry name" value="ROK (REPRESSOR, ORF, KINASE) FAMILY"/>
    <property type="match status" value="1"/>
</dbReference>
<reference evidence="3" key="1">
    <citation type="submission" date="2020-11" db="EMBL/GenBank/DDBJ databases">
        <title>Nocardioides sp. CBS4Y-1, whole genome shotgun sequence.</title>
        <authorList>
            <person name="Tuo L."/>
        </authorList>
    </citation>
    <scope>NUCLEOTIDE SEQUENCE</scope>
    <source>
        <strain evidence="3">CBS4Y-1</strain>
    </source>
</reference>
<sequence length="403" mass="42535">MPASPRLVVARGHEAPAATQILEALRRAAPRTRDHLTRSTGLSVATVARVVPRLVEAGLVRERPDLVPAGVAGRPSVPVELDVSRFVVVGVHVGLAATTVSLSDLSGRVVASRERAHTPGRFDATETASAVAQMLRSLPQRVPLGAGLVGPWPDLSLDREEAAARLHEELGLDVVSAHHLSAAASADHALRGHERDGVTLYVYARSTASFVLVSEHESRAEVSHPVRLTHFPVDDDVPCECGARGCFAVAAGDQAVGARALGDRLASRADVAALVASAESGDRAADGALRQRARSLGRMAARVRDMVDPDRLVLLGQAFTRYRPAVTEVTRAFAATTRLPAIEPVFTQFGPSIQAVAAGAAALRPVYDDPWGVVPLVPSDPLVPPAGVATERRESTHVLVNDH</sequence>
<feature type="domain" description="HTH marR-type" evidence="2">
    <location>
        <begin position="16"/>
        <end position="65"/>
    </location>
</feature>
<dbReference type="Proteomes" id="UP000656804">
    <property type="component" value="Unassembled WGS sequence"/>
</dbReference>
<proteinExistence type="inferred from homology"/>
<evidence type="ECO:0000256" key="1">
    <source>
        <dbReference type="ARBA" id="ARBA00006479"/>
    </source>
</evidence>
<dbReference type="InterPro" id="IPR000600">
    <property type="entry name" value="ROK"/>
</dbReference>
<dbReference type="PANTHER" id="PTHR18964:SF149">
    <property type="entry name" value="BIFUNCTIONAL UDP-N-ACETYLGLUCOSAMINE 2-EPIMERASE_N-ACETYLMANNOSAMINE KINASE"/>
    <property type="match status" value="1"/>
</dbReference>
<dbReference type="Gene3D" id="1.10.10.10">
    <property type="entry name" value="Winged helix-like DNA-binding domain superfamily/Winged helix DNA-binding domain"/>
    <property type="match status" value="1"/>
</dbReference>
<dbReference type="SUPFAM" id="SSF46785">
    <property type="entry name" value="Winged helix' DNA-binding domain"/>
    <property type="match status" value="1"/>
</dbReference>
<dbReference type="RefSeq" id="WP_194504271.1">
    <property type="nucleotide sequence ID" value="NZ_JADIVZ010000008.1"/>
</dbReference>
<comment type="similarity">
    <text evidence="1">Belongs to the ROK (NagC/XylR) family.</text>
</comment>
<protein>
    <submittedName>
        <fullName evidence="3">ROK family transcriptional regulator</fullName>
    </submittedName>
</protein>
<dbReference type="Pfam" id="PF00480">
    <property type="entry name" value="ROK"/>
    <property type="match status" value="1"/>
</dbReference>
<dbReference type="Gene3D" id="3.30.420.40">
    <property type="match status" value="2"/>
</dbReference>
<comment type="caution">
    <text evidence="3">The sequence shown here is derived from an EMBL/GenBank/DDBJ whole genome shotgun (WGS) entry which is preliminary data.</text>
</comment>
<dbReference type="InterPro" id="IPR043129">
    <property type="entry name" value="ATPase_NBD"/>
</dbReference>
<organism evidence="3 4">
    <name type="scientific">Nocardioides acrostichi</name>
    <dbReference type="NCBI Taxonomy" id="2784339"/>
    <lineage>
        <taxon>Bacteria</taxon>
        <taxon>Bacillati</taxon>
        <taxon>Actinomycetota</taxon>
        <taxon>Actinomycetes</taxon>
        <taxon>Propionibacteriales</taxon>
        <taxon>Nocardioidaceae</taxon>
        <taxon>Nocardioides</taxon>
    </lineage>
</organism>
<dbReference type="Pfam" id="PF12802">
    <property type="entry name" value="MarR_2"/>
    <property type="match status" value="1"/>
</dbReference>
<evidence type="ECO:0000313" key="4">
    <source>
        <dbReference type="Proteomes" id="UP000656804"/>
    </source>
</evidence>
<dbReference type="SUPFAM" id="SSF53067">
    <property type="entry name" value="Actin-like ATPase domain"/>
    <property type="match status" value="1"/>
</dbReference>
<dbReference type="AlphaFoldDB" id="A0A930V0A4"/>